<reference evidence="3 4" key="2">
    <citation type="submission" date="2024-07" db="EMBL/GenBank/DDBJ databases">
        <authorList>
            <person name="Akdeniz Z."/>
        </authorList>
    </citation>
    <scope>NUCLEOTIDE SEQUENCE [LARGE SCALE GENOMIC DNA]</scope>
</reference>
<keyword evidence="1" id="KW-1133">Transmembrane helix</keyword>
<organism evidence="2">
    <name type="scientific">Hexamita inflata</name>
    <dbReference type="NCBI Taxonomy" id="28002"/>
    <lineage>
        <taxon>Eukaryota</taxon>
        <taxon>Metamonada</taxon>
        <taxon>Diplomonadida</taxon>
        <taxon>Hexamitidae</taxon>
        <taxon>Hexamitinae</taxon>
        <taxon>Hexamita</taxon>
    </lineage>
</organism>
<proteinExistence type="predicted"/>
<feature type="transmembrane region" description="Helical" evidence="1">
    <location>
        <begin position="349"/>
        <end position="370"/>
    </location>
</feature>
<name>A0AA86UP06_9EUKA</name>
<dbReference type="AlphaFoldDB" id="A0AA86UP06"/>
<evidence type="ECO:0000313" key="3">
    <source>
        <dbReference type="EMBL" id="CAL5977112.1"/>
    </source>
</evidence>
<keyword evidence="4" id="KW-1185">Reference proteome</keyword>
<sequence length="410" mass="47749">MCPTANCSAVLTLQSASPMQFVKSAQLSIGSFVYNLQAEQLVVAYQKSMCYQEQIQLENLQELMQRPFTTAKLNISIKQGQRTTSLHYAVHINTDEITNVFKNQQAYLYQYGEDLGYQIMFEYDFEALNTVLQTIDMLTYDYVEQKLTGSILTSDGMSNLFISQTVERFNQSETSITFSCYNRKGAQQQTCYQMIANDYGAVMSVPIYHLYLSFYKGNTLIYVLKAAYCGSLYTCWKYGVAVLKQTGLSIELTSNGFCDYFDRLFDFTFIPTTLYIKNNTKNLQVVPFLFHIKHSNNMSKFWWDCEQINCQQLNVNQTFVFEYYQYVFINRIIVTKVIDQRNTIFQRQFNFLTVLGIIISLILLVALYFLHKRSQRLIYSYGGGITRKISNDEKILMQLRQMIQNSRKIE</sequence>
<keyword evidence="1" id="KW-0472">Membrane</keyword>
<accession>A0AA86UP06</accession>
<evidence type="ECO:0000256" key="1">
    <source>
        <dbReference type="SAM" id="Phobius"/>
    </source>
</evidence>
<protein>
    <submittedName>
        <fullName evidence="3">Hypothetical_protein</fullName>
    </submittedName>
</protein>
<evidence type="ECO:0000313" key="4">
    <source>
        <dbReference type="Proteomes" id="UP001642409"/>
    </source>
</evidence>
<keyword evidence="1" id="KW-0812">Transmembrane</keyword>
<dbReference type="EMBL" id="CATOUU010000952">
    <property type="protein sequence ID" value="CAI9962424.1"/>
    <property type="molecule type" value="Genomic_DNA"/>
</dbReference>
<reference evidence="2" key="1">
    <citation type="submission" date="2023-06" db="EMBL/GenBank/DDBJ databases">
        <authorList>
            <person name="Kurt Z."/>
        </authorList>
    </citation>
    <scope>NUCLEOTIDE SEQUENCE</scope>
</reference>
<comment type="caution">
    <text evidence="2">The sequence shown here is derived from an EMBL/GenBank/DDBJ whole genome shotgun (WGS) entry which is preliminary data.</text>
</comment>
<evidence type="ECO:0000313" key="2">
    <source>
        <dbReference type="EMBL" id="CAI9962424.1"/>
    </source>
</evidence>
<dbReference type="Proteomes" id="UP001642409">
    <property type="component" value="Unassembled WGS sequence"/>
</dbReference>
<gene>
    <name evidence="3" type="ORF">HINF_LOCUS4153</name>
    <name evidence="2" type="ORF">HINF_LOCUS50069</name>
</gene>
<dbReference type="EMBL" id="CAXDID020000007">
    <property type="protein sequence ID" value="CAL5977112.1"/>
    <property type="molecule type" value="Genomic_DNA"/>
</dbReference>